<keyword evidence="1" id="KW-0732">Signal</keyword>
<name>A0A4Z0S115_WEICO</name>
<evidence type="ECO:0000256" key="1">
    <source>
        <dbReference type="SAM" id="SignalP"/>
    </source>
</evidence>
<dbReference type="RefSeq" id="WP_135518466.1">
    <property type="nucleotide sequence ID" value="NZ_PVSN01000020.1"/>
</dbReference>
<protein>
    <recommendedName>
        <fullName evidence="4">WxL domain-containing protein</fullName>
    </recommendedName>
</protein>
<proteinExistence type="predicted"/>
<evidence type="ECO:0008006" key="4">
    <source>
        <dbReference type="Google" id="ProtNLM"/>
    </source>
</evidence>
<comment type="caution">
    <text evidence="2">The sequence shown here is derived from an EMBL/GenBank/DDBJ whole genome shotgun (WGS) entry which is preliminary data.</text>
</comment>
<accession>A0A4Z0S115</accession>
<evidence type="ECO:0000313" key="2">
    <source>
        <dbReference type="EMBL" id="TGE74423.1"/>
    </source>
</evidence>
<reference evidence="2 3" key="1">
    <citation type="submission" date="2018-03" db="EMBL/GenBank/DDBJ databases">
        <title>Genome sequencing of Weissella confusa isolates.</title>
        <authorList>
            <person name="Kajala I."/>
            <person name="Baruah R."/>
            <person name="Bergsveinson J."/>
            <person name="Juvonen R."/>
            <person name="Ziola B."/>
        </authorList>
    </citation>
    <scope>NUCLEOTIDE SEQUENCE [LARGE SCALE GENOMIC DNA]</scope>
    <source>
        <strain evidence="2 3">VTT E-062653</strain>
    </source>
</reference>
<evidence type="ECO:0000313" key="3">
    <source>
        <dbReference type="Proteomes" id="UP000297646"/>
    </source>
</evidence>
<dbReference type="EMBL" id="PVSN01000020">
    <property type="protein sequence ID" value="TGE74423.1"/>
    <property type="molecule type" value="Genomic_DNA"/>
</dbReference>
<sequence length="214" mass="22005">MKFATIAATVLVASSVLASAGVVSADGIGTKVDDNNYKAQGTASVNVVKGDDAQFTVDQVPGFGTTDNGEGKTVANDLDFGTVTLSQLAKAQQPMTAQLNKGAFAVTNTMGIQSWKLTATMDSFRNETANDDFAGTLVINNVPLTPGKEAQLYSSDNEDGFKAAGDNGSKSKWISPAADASMIVPTDAKLGNYTANITYKLTTGVSGNASSSAN</sequence>
<feature type="chain" id="PRO_5039015984" description="WxL domain-containing protein" evidence="1">
    <location>
        <begin position="21"/>
        <end position="214"/>
    </location>
</feature>
<dbReference type="AlphaFoldDB" id="A0A4Z0S115"/>
<dbReference type="Proteomes" id="UP000297646">
    <property type="component" value="Unassembled WGS sequence"/>
</dbReference>
<dbReference type="OrthoDB" id="9932331at2"/>
<organism evidence="2 3">
    <name type="scientific">Weissella confusa</name>
    <name type="common">Lactobacillus confusus</name>
    <dbReference type="NCBI Taxonomy" id="1583"/>
    <lineage>
        <taxon>Bacteria</taxon>
        <taxon>Bacillati</taxon>
        <taxon>Bacillota</taxon>
        <taxon>Bacilli</taxon>
        <taxon>Lactobacillales</taxon>
        <taxon>Lactobacillaceae</taxon>
        <taxon>Weissella</taxon>
    </lineage>
</organism>
<feature type="signal peptide" evidence="1">
    <location>
        <begin position="1"/>
        <end position="20"/>
    </location>
</feature>
<gene>
    <name evidence="2" type="ORF">C6P11_02980</name>
</gene>